<evidence type="ECO:0008006" key="2">
    <source>
        <dbReference type="Google" id="ProtNLM"/>
    </source>
</evidence>
<gene>
    <name evidence="1" type="ORF">Slati_3499500</name>
</gene>
<name>A0AAW2UH41_9LAMI</name>
<protein>
    <recommendedName>
        <fullName evidence="2">Gag-pol polyprotein</fullName>
    </recommendedName>
</protein>
<dbReference type="EMBL" id="JACGWN010000012">
    <property type="protein sequence ID" value="KAL0416676.1"/>
    <property type="molecule type" value="Genomic_DNA"/>
</dbReference>
<sequence length="189" mass="21260">MSTSAYFTKLTKLWDELALLTTLPKCSCGSSPFDGPSTTIGKLIQCSRELKQREVHASPSQDGAMIAKFLDSGKQAMKEGGQRRKGLIGKRSKYCDHCKRSGHTRESCFKLTGYPEWYKNLMDQRRNAEGTAGRIYNVDLEAGESSSCRTTSVVGSNLCDLIRLEIRRMMQGPEHIQEHDTNLWTSKFL</sequence>
<accession>A0AAW2UH41</accession>
<comment type="caution">
    <text evidence="1">The sequence shown here is derived from an EMBL/GenBank/DDBJ whole genome shotgun (WGS) entry which is preliminary data.</text>
</comment>
<reference evidence="1" key="2">
    <citation type="journal article" date="2024" name="Plant">
        <title>Genomic evolution and insights into agronomic trait innovations of Sesamum species.</title>
        <authorList>
            <person name="Miao H."/>
            <person name="Wang L."/>
            <person name="Qu L."/>
            <person name="Liu H."/>
            <person name="Sun Y."/>
            <person name="Le M."/>
            <person name="Wang Q."/>
            <person name="Wei S."/>
            <person name="Zheng Y."/>
            <person name="Lin W."/>
            <person name="Duan Y."/>
            <person name="Cao H."/>
            <person name="Xiong S."/>
            <person name="Wang X."/>
            <person name="Wei L."/>
            <person name="Li C."/>
            <person name="Ma Q."/>
            <person name="Ju M."/>
            <person name="Zhao R."/>
            <person name="Li G."/>
            <person name="Mu C."/>
            <person name="Tian Q."/>
            <person name="Mei H."/>
            <person name="Zhang T."/>
            <person name="Gao T."/>
            <person name="Zhang H."/>
        </authorList>
    </citation>
    <scope>NUCLEOTIDE SEQUENCE</scope>
    <source>
        <strain evidence="1">KEN1</strain>
    </source>
</reference>
<organism evidence="1">
    <name type="scientific">Sesamum latifolium</name>
    <dbReference type="NCBI Taxonomy" id="2727402"/>
    <lineage>
        <taxon>Eukaryota</taxon>
        <taxon>Viridiplantae</taxon>
        <taxon>Streptophyta</taxon>
        <taxon>Embryophyta</taxon>
        <taxon>Tracheophyta</taxon>
        <taxon>Spermatophyta</taxon>
        <taxon>Magnoliopsida</taxon>
        <taxon>eudicotyledons</taxon>
        <taxon>Gunneridae</taxon>
        <taxon>Pentapetalae</taxon>
        <taxon>asterids</taxon>
        <taxon>lamiids</taxon>
        <taxon>Lamiales</taxon>
        <taxon>Pedaliaceae</taxon>
        <taxon>Sesamum</taxon>
    </lineage>
</organism>
<dbReference type="AlphaFoldDB" id="A0AAW2UH41"/>
<dbReference type="PANTHER" id="PTHR34222">
    <property type="entry name" value="GAG_PRE-INTEGRS DOMAIN-CONTAINING PROTEIN"/>
    <property type="match status" value="1"/>
</dbReference>
<dbReference type="PANTHER" id="PTHR34222:SF99">
    <property type="entry name" value="PROTEIN, PUTATIVE-RELATED"/>
    <property type="match status" value="1"/>
</dbReference>
<evidence type="ECO:0000313" key="1">
    <source>
        <dbReference type="EMBL" id="KAL0416676.1"/>
    </source>
</evidence>
<proteinExistence type="predicted"/>
<reference evidence="1" key="1">
    <citation type="submission" date="2020-06" db="EMBL/GenBank/DDBJ databases">
        <authorList>
            <person name="Li T."/>
            <person name="Hu X."/>
            <person name="Zhang T."/>
            <person name="Song X."/>
            <person name="Zhang H."/>
            <person name="Dai N."/>
            <person name="Sheng W."/>
            <person name="Hou X."/>
            <person name="Wei L."/>
        </authorList>
    </citation>
    <scope>NUCLEOTIDE SEQUENCE</scope>
    <source>
        <strain evidence="1">KEN1</strain>
        <tissue evidence="1">Leaf</tissue>
    </source>
</reference>